<accession>A0A5A7ZER0</accession>
<evidence type="ECO:0008006" key="4">
    <source>
        <dbReference type="Google" id="ProtNLM"/>
    </source>
</evidence>
<feature type="transmembrane region" description="Helical" evidence="1">
    <location>
        <begin position="112"/>
        <end position="132"/>
    </location>
</feature>
<protein>
    <recommendedName>
        <fullName evidence="4">DUF1648 domain-containing protein</fullName>
    </recommendedName>
</protein>
<feature type="transmembrane region" description="Helical" evidence="1">
    <location>
        <begin position="85"/>
        <end position="106"/>
    </location>
</feature>
<keyword evidence="1" id="KW-1133">Transmembrane helix</keyword>
<keyword evidence="1" id="KW-0812">Transmembrane</keyword>
<evidence type="ECO:0000313" key="3">
    <source>
        <dbReference type="Proteomes" id="UP000324105"/>
    </source>
</evidence>
<evidence type="ECO:0000313" key="2">
    <source>
        <dbReference type="EMBL" id="KAA0115578.1"/>
    </source>
</evidence>
<gene>
    <name evidence="2" type="ORF">FKX92_10165</name>
</gene>
<name>A0A5A7ZER0_STRSA</name>
<dbReference type="RefSeq" id="WP_149566240.1">
    <property type="nucleotide sequence ID" value="NZ_VIBR01000004.1"/>
</dbReference>
<dbReference type="AlphaFoldDB" id="A0A5A7ZER0"/>
<dbReference type="Proteomes" id="UP000324105">
    <property type="component" value="Unassembled WGS sequence"/>
</dbReference>
<organism evidence="2 3">
    <name type="scientific">Streptococcus sanguinis</name>
    <dbReference type="NCBI Taxonomy" id="1305"/>
    <lineage>
        <taxon>Bacteria</taxon>
        <taxon>Bacillati</taxon>
        <taxon>Bacillota</taxon>
        <taxon>Bacilli</taxon>
        <taxon>Lactobacillales</taxon>
        <taxon>Streptococcaceae</taxon>
        <taxon>Streptococcus</taxon>
    </lineage>
</organism>
<comment type="caution">
    <text evidence="2">The sequence shown here is derived from an EMBL/GenBank/DDBJ whole genome shotgun (WGS) entry which is preliminary data.</text>
</comment>
<feature type="transmembrane region" description="Helical" evidence="1">
    <location>
        <begin position="53"/>
        <end position="73"/>
    </location>
</feature>
<feature type="transmembrane region" description="Helical" evidence="1">
    <location>
        <begin position="144"/>
        <end position="164"/>
    </location>
</feature>
<dbReference type="EMBL" id="VIBR01000004">
    <property type="protein sequence ID" value="KAA0115578.1"/>
    <property type="molecule type" value="Genomic_DNA"/>
</dbReference>
<feature type="transmembrane region" description="Helical" evidence="1">
    <location>
        <begin position="12"/>
        <end position="33"/>
    </location>
</feature>
<proteinExistence type="predicted"/>
<sequence length="165" mass="18856">MTVWNYKRRKELVASLIVIWLPLIYALSIYADLPQLIRGHLPYSGLGMPKQVFIWFLPVLLSVIQLIVCYTTIIKEIIDKQFVHFLYWLVPFINAVVYISVLLYGLNPAFPVFKVNGIMSAIILNAVSYFLTRKIVADQEPAPRVLAYIFGGVGSILFLVSLFLF</sequence>
<keyword evidence="1" id="KW-0472">Membrane</keyword>
<evidence type="ECO:0000256" key="1">
    <source>
        <dbReference type="SAM" id="Phobius"/>
    </source>
</evidence>
<reference evidence="2 3" key="1">
    <citation type="submission" date="2019-06" db="EMBL/GenBank/DDBJ databases">
        <title>Genome sequence and analysis of a MDR-Streptococcus sanguis isolated from throat swab of children with scarlet fever from Hangzhou,China.</title>
        <authorList>
            <person name="Huang Y."/>
            <person name="Xie L."/>
            <person name="Liu W."/>
        </authorList>
    </citation>
    <scope>NUCLEOTIDE SEQUENCE [LARGE SCALE GENOMIC DNA]</scope>
    <source>
        <strain evidence="2 3">S28</strain>
    </source>
</reference>